<keyword evidence="4" id="KW-0812">Transmembrane</keyword>
<accession>A0A4V6NZE9</accession>
<sequence>MKRLFRSLIMPAFLTVLWLLLNDTVAPEQILLGAAISIGLVRIGARLRPLQAHPKKPLTIAKLVCAVIADIVRSNLAVGRLIWPGAARATPGFVAIPLELRDPHGLAALACIITCTPGTVWAGLTDDDRILTLHVLDLKDESQWIRTVKQRYELPLLEIFE</sequence>
<dbReference type="InterPro" id="IPR002758">
    <property type="entry name" value="Cation_antiport_E"/>
</dbReference>
<keyword evidence="5" id="KW-1133">Transmembrane helix</keyword>
<reference evidence="7 8" key="1">
    <citation type="submission" date="2019-03" db="EMBL/GenBank/DDBJ databases">
        <title>Genomic Encyclopedia of Type Strains, Phase IV (KMG-IV): sequencing the most valuable type-strain genomes for metagenomic binning, comparative biology and taxonomic classification.</title>
        <authorList>
            <person name="Goeker M."/>
        </authorList>
    </citation>
    <scope>NUCLEOTIDE SEQUENCE [LARGE SCALE GENOMIC DNA]</scope>
    <source>
        <strain evidence="7 8">DSM 24591</strain>
    </source>
</reference>
<comment type="caution">
    <text evidence="7">The sequence shown here is derived from an EMBL/GenBank/DDBJ whole genome shotgun (WGS) entry which is preliminary data.</text>
</comment>
<dbReference type="AlphaFoldDB" id="A0A4V6NZE9"/>
<dbReference type="OrthoDB" id="9807187at2"/>
<evidence type="ECO:0000256" key="6">
    <source>
        <dbReference type="ARBA" id="ARBA00023136"/>
    </source>
</evidence>
<comment type="similarity">
    <text evidence="2">Belongs to the CPA3 antiporters (TC 2.A.63) subunit E family.</text>
</comment>
<organism evidence="7 8">
    <name type="scientific">Paralcaligenes ureilyticus</name>
    <dbReference type="NCBI Taxonomy" id="627131"/>
    <lineage>
        <taxon>Bacteria</taxon>
        <taxon>Pseudomonadati</taxon>
        <taxon>Pseudomonadota</taxon>
        <taxon>Betaproteobacteria</taxon>
        <taxon>Burkholderiales</taxon>
        <taxon>Alcaligenaceae</taxon>
        <taxon>Paralcaligenes</taxon>
    </lineage>
</organism>
<dbReference type="PANTHER" id="PTHR34584:SF1">
    <property type="entry name" value="NA(+)_H(+) ANTIPORTER SUBUNIT E1"/>
    <property type="match status" value="1"/>
</dbReference>
<dbReference type="PIRSF" id="PIRSF019239">
    <property type="entry name" value="MrpE"/>
    <property type="match status" value="1"/>
</dbReference>
<evidence type="ECO:0000256" key="5">
    <source>
        <dbReference type="ARBA" id="ARBA00022989"/>
    </source>
</evidence>
<evidence type="ECO:0000256" key="1">
    <source>
        <dbReference type="ARBA" id="ARBA00004651"/>
    </source>
</evidence>
<evidence type="ECO:0000256" key="3">
    <source>
        <dbReference type="ARBA" id="ARBA00022475"/>
    </source>
</evidence>
<evidence type="ECO:0000313" key="7">
    <source>
        <dbReference type="EMBL" id="TCT00578.1"/>
    </source>
</evidence>
<dbReference type="GO" id="GO:0008324">
    <property type="term" value="F:monoatomic cation transmembrane transporter activity"/>
    <property type="evidence" value="ECO:0007669"/>
    <property type="project" value="InterPro"/>
</dbReference>
<evidence type="ECO:0000313" key="8">
    <source>
        <dbReference type="Proteomes" id="UP000295525"/>
    </source>
</evidence>
<dbReference type="GO" id="GO:0005886">
    <property type="term" value="C:plasma membrane"/>
    <property type="evidence" value="ECO:0007669"/>
    <property type="project" value="UniProtKB-SubCell"/>
</dbReference>
<dbReference type="Proteomes" id="UP000295525">
    <property type="component" value="Unassembled WGS sequence"/>
</dbReference>
<evidence type="ECO:0000256" key="4">
    <source>
        <dbReference type="ARBA" id="ARBA00022692"/>
    </source>
</evidence>
<keyword evidence="3" id="KW-1003">Cell membrane</keyword>
<proteinExistence type="inferred from homology"/>
<comment type="subcellular location">
    <subcellularLocation>
        <location evidence="1">Cell membrane</location>
        <topology evidence="1">Multi-pass membrane protein</topology>
    </subcellularLocation>
</comment>
<dbReference type="EMBL" id="SMAJ01000029">
    <property type="protein sequence ID" value="TCT00578.1"/>
    <property type="molecule type" value="Genomic_DNA"/>
</dbReference>
<keyword evidence="8" id="KW-1185">Reference proteome</keyword>
<keyword evidence="6" id="KW-0472">Membrane</keyword>
<gene>
    <name evidence="7" type="ORF">EDC26_12915</name>
</gene>
<dbReference type="NCBIfam" id="NF006520">
    <property type="entry name" value="PRK08965.1-4"/>
    <property type="match status" value="1"/>
</dbReference>
<dbReference type="RefSeq" id="WP_132586373.1">
    <property type="nucleotide sequence ID" value="NZ_SMAJ01000029.1"/>
</dbReference>
<dbReference type="Pfam" id="PF01899">
    <property type="entry name" value="MNHE"/>
    <property type="match status" value="1"/>
</dbReference>
<evidence type="ECO:0000256" key="2">
    <source>
        <dbReference type="ARBA" id="ARBA00006228"/>
    </source>
</evidence>
<protein>
    <submittedName>
        <fullName evidence="7">Multisubunit potassium/proton antiporter PhaE subunit</fullName>
    </submittedName>
</protein>
<name>A0A4V6NZE9_9BURK</name>
<dbReference type="PANTHER" id="PTHR34584">
    <property type="entry name" value="NA(+)/H(+) ANTIPORTER SUBUNIT E1"/>
    <property type="match status" value="1"/>
</dbReference>